<dbReference type="InterPro" id="IPR031841">
    <property type="entry name" value="Endopep_inhib"/>
</dbReference>
<accession>A0ABU6N6K9</accession>
<organism evidence="1 2">
    <name type="scientific">Bacillus xiapuensis</name>
    <dbReference type="NCBI Taxonomy" id="2014075"/>
    <lineage>
        <taxon>Bacteria</taxon>
        <taxon>Bacillati</taxon>
        <taxon>Bacillota</taxon>
        <taxon>Bacilli</taxon>
        <taxon>Bacillales</taxon>
        <taxon>Bacillaceae</taxon>
        <taxon>Bacillus</taxon>
    </lineage>
</organism>
<dbReference type="EMBL" id="JARMQG010000052">
    <property type="protein sequence ID" value="MED3561857.1"/>
    <property type="molecule type" value="Genomic_DNA"/>
</dbReference>
<proteinExistence type="predicted"/>
<evidence type="ECO:0000313" key="1">
    <source>
        <dbReference type="EMBL" id="MED3561857.1"/>
    </source>
</evidence>
<sequence length="568" mass="64588">MFGSQMKKWVVPAISMFLLSSCNLFPEPESLIQVPKHVKAIETEQGDTFITIASKFLPKGTTFLVPNGPVGADSVQPVDLDGDGKNELVVFYSSTSRKDQVGFFVLKKDKKDWGKIFIKKGTGYAVNWANTADVTGDKQMDLLIGWQDGISTGNTLEIYSWKKNKLVKLQKLNYHELEALQFKNDSLTVLAIWQRDLADVYKVQLLKWTGTLFDVDKVHESTYFHTVIDYYQHRTEEVPDAAYYWYYLADAHLKANHPELALAALGKGMRLHTVVPSYSAFVKLKEEIDKKLTKNKDSTVLIEYHDPNLSFRVPTNLAPFITTKGGHGENNSDIVSVLFSPDQRRQKCLFSFEIFTKDLSAISKDSDLVKIGETKNHLYYIRRGKDVSDDGTRLVKEAISSREQMIASVKIGAEFQEYYSLENENVIQMAKDASIRYWYALSGGKMKDGKIDTFHLNDLEYRYLGSDLETKTKLFNYLSKSYTFDAIETFMKKANILEHNGRLVQPNADGGSMLNYDLAKVVQKKDNGEEKEFDIKVPLGDSYSYEVIHIGFQKTDSGWRIFSNPGAF</sequence>
<dbReference type="Pfam" id="PF16800">
    <property type="entry name" value="Endopep_inhib"/>
    <property type="match status" value="1"/>
</dbReference>
<dbReference type="Gene3D" id="3.10.450.420">
    <property type="match status" value="1"/>
</dbReference>
<keyword evidence="2" id="KW-1185">Reference proteome</keyword>
<dbReference type="Proteomes" id="UP001330749">
    <property type="component" value="Unassembled WGS sequence"/>
</dbReference>
<dbReference type="PROSITE" id="PS51257">
    <property type="entry name" value="PROKAR_LIPOPROTEIN"/>
    <property type="match status" value="1"/>
</dbReference>
<dbReference type="SUPFAM" id="SSF69318">
    <property type="entry name" value="Integrin alpha N-terminal domain"/>
    <property type="match status" value="1"/>
</dbReference>
<dbReference type="InterPro" id="IPR053749">
    <property type="entry name" value="TA_system-associated_sf"/>
</dbReference>
<protein>
    <submittedName>
        <fullName evidence="1">DL-endopeptidase inhibitor IseA family protein</fullName>
    </submittedName>
</protein>
<reference evidence="1 2" key="1">
    <citation type="submission" date="2023-03" db="EMBL/GenBank/DDBJ databases">
        <title>Bacillus Genome Sequencing.</title>
        <authorList>
            <person name="Dunlap C."/>
        </authorList>
    </citation>
    <scope>NUCLEOTIDE SEQUENCE [LARGE SCALE GENOMIC DNA]</scope>
    <source>
        <strain evidence="1 2">B-14544</strain>
    </source>
</reference>
<dbReference type="RefSeq" id="WP_327966776.1">
    <property type="nucleotide sequence ID" value="NZ_JARMQG010000052.1"/>
</dbReference>
<name>A0ABU6N6K9_9BACI</name>
<evidence type="ECO:0000313" key="2">
    <source>
        <dbReference type="Proteomes" id="UP001330749"/>
    </source>
</evidence>
<comment type="caution">
    <text evidence="1">The sequence shown here is derived from an EMBL/GenBank/DDBJ whole genome shotgun (WGS) entry which is preliminary data.</text>
</comment>
<dbReference type="InterPro" id="IPR028994">
    <property type="entry name" value="Integrin_alpha_N"/>
</dbReference>
<gene>
    <name evidence="1" type="ORF">P4447_04925</name>
</gene>